<keyword evidence="3" id="KW-1185">Reference proteome</keyword>
<evidence type="ECO:0008006" key="4">
    <source>
        <dbReference type="Google" id="ProtNLM"/>
    </source>
</evidence>
<sequence>MFPFSHALRLNLAVSAIAVAFSFFTQPSYAQNSSKTCVIDLATIAENEAVIVSQQGCFVVDAKAHKRELITITSTYIRRIDQPEKGE</sequence>
<evidence type="ECO:0000313" key="2">
    <source>
        <dbReference type="EMBL" id="OYR18237.1"/>
    </source>
</evidence>
<evidence type="ECO:0000313" key="3">
    <source>
        <dbReference type="Proteomes" id="UP000215590"/>
    </source>
</evidence>
<dbReference type="RefSeq" id="WP_094507399.1">
    <property type="nucleotide sequence ID" value="NZ_JBHEEK010000015.1"/>
</dbReference>
<reference evidence="2 3" key="1">
    <citation type="submission" date="2017-07" db="EMBL/GenBank/DDBJ databases">
        <title>Phylogenetic study on the rhizospheric bacterium Ochrobactrum sp. A44.</title>
        <authorList>
            <person name="Krzyzanowska D.M."/>
            <person name="Ossowicki A."/>
            <person name="Rajewska M."/>
            <person name="Maciag T."/>
            <person name="Kaczynski Z."/>
            <person name="Czerwicka M."/>
            <person name="Jafra S."/>
        </authorList>
    </citation>
    <scope>NUCLEOTIDE SEQUENCE [LARGE SCALE GENOMIC DNA]</scope>
    <source>
        <strain evidence="2 3">DSM 7216</strain>
    </source>
</reference>
<accession>A0A256FTP9</accession>
<name>A0A256FTP9_9HYPH</name>
<evidence type="ECO:0000256" key="1">
    <source>
        <dbReference type="SAM" id="SignalP"/>
    </source>
</evidence>
<comment type="caution">
    <text evidence="2">The sequence shown here is derived from an EMBL/GenBank/DDBJ whole genome shotgun (WGS) entry which is preliminary data.</text>
</comment>
<dbReference type="AlphaFoldDB" id="A0A256FTP9"/>
<proteinExistence type="predicted"/>
<organism evidence="2 3">
    <name type="scientific">Brucella thiophenivorans</name>
    <dbReference type="NCBI Taxonomy" id="571255"/>
    <lineage>
        <taxon>Bacteria</taxon>
        <taxon>Pseudomonadati</taxon>
        <taxon>Pseudomonadota</taxon>
        <taxon>Alphaproteobacteria</taxon>
        <taxon>Hyphomicrobiales</taxon>
        <taxon>Brucellaceae</taxon>
        <taxon>Brucella/Ochrobactrum group</taxon>
        <taxon>Brucella</taxon>
    </lineage>
</organism>
<gene>
    <name evidence="2" type="ORF">CEV31_4249</name>
</gene>
<dbReference type="EMBL" id="NNRJ01000027">
    <property type="protein sequence ID" value="OYR18237.1"/>
    <property type="molecule type" value="Genomic_DNA"/>
</dbReference>
<protein>
    <recommendedName>
        <fullName evidence="4">DUF1496 domain-containing protein</fullName>
    </recommendedName>
</protein>
<dbReference type="Proteomes" id="UP000215590">
    <property type="component" value="Unassembled WGS sequence"/>
</dbReference>
<feature type="chain" id="PRO_5013395959" description="DUF1496 domain-containing protein" evidence="1">
    <location>
        <begin position="31"/>
        <end position="87"/>
    </location>
</feature>
<keyword evidence="1" id="KW-0732">Signal</keyword>
<feature type="signal peptide" evidence="1">
    <location>
        <begin position="1"/>
        <end position="30"/>
    </location>
</feature>